<dbReference type="PANTHER" id="PTHR35569:SF1">
    <property type="entry name" value="CYANAMIDE HYDRATASE DDI2-RELATED"/>
    <property type="match status" value="1"/>
</dbReference>
<keyword evidence="3" id="KW-1185">Reference proteome</keyword>
<sequence>MSDRDEMSDRDKPDFFDALAVGRALDLTLPDSRAVRDAYEAAQTESPPWLLNHVVRSWLYGAKLTQKRALTPDAELVAVAVLLHDLGLARGGAPDRRFEVVGADAGRAFALSHELGERRADTIWDAIALHTTGSIARHKGIDVVSCLTGIGCDYGGVGYDELSDDNKDAILSVYPRLGMKNHLTTCLCDIARNHANTTRDNFIADFALKYVPGYTRGRLSVDILRESPFAE</sequence>
<dbReference type="AlphaFoldDB" id="A0A838AYM1"/>
<evidence type="ECO:0000313" key="3">
    <source>
        <dbReference type="Proteomes" id="UP000558284"/>
    </source>
</evidence>
<reference evidence="2 3" key="1">
    <citation type="submission" date="2020-07" db="EMBL/GenBank/DDBJ databases">
        <title>Definition of the novel symbiovar canariense within Mesorhizobium novociceri, a new species of genus Mesorhizobium nodulating Cicer canariense in the Caldera de Taburiente National Park (La Palma, Canary Islands).</title>
        <authorList>
            <person name="Leon-Barrios M."/>
            <person name="Perez-Yepez J."/>
            <person name="Flores-Felix J.D."/>
            <person name="Ramirez-Baena M.H."/>
            <person name="Pulido-Suarez L."/>
            <person name="Igual J.M."/>
            <person name="Velazquez E."/>
            <person name="Peix A."/>
        </authorList>
    </citation>
    <scope>NUCLEOTIDE SEQUENCE [LARGE SCALE GENOMIC DNA]</scope>
    <source>
        <strain evidence="2 3">CCANP35</strain>
    </source>
</reference>
<comment type="caution">
    <text evidence="2">The sequence shown here is derived from an EMBL/GenBank/DDBJ whole genome shotgun (WGS) entry which is preliminary data.</text>
</comment>
<gene>
    <name evidence="2" type="ORF">H0241_00540</name>
</gene>
<feature type="domain" description="HD" evidence="1">
    <location>
        <begin position="51"/>
        <end position="135"/>
    </location>
</feature>
<dbReference type="Pfam" id="PF01966">
    <property type="entry name" value="HD"/>
    <property type="match status" value="1"/>
</dbReference>
<dbReference type="Proteomes" id="UP000558284">
    <property type="component" value="Unassembled WGS sequence"/>
</dbReference>
<protein>
    <submittedName>
        <fullName evidence="2">HD domain-containing protein</fullName>
    </submittedName>
</protein>
<dbReference type="EMBL" id="JACDTY010000001">
    <property type="protein sequence ID" value="MBA1138744.1"/>
    <property type="molecule type" value="Genomic_DNA"/>
</dbReference>
<dbReference type="InterPro" id="IPR006674">
    <property type="entry name" value="HD_domain"/>
</dbReference>
<dbReference type="RefSeq" id="WP_181055491.1">
    <property type="nucleotide sequence ID" value="NZ_JACDTY010000001.1"/>
</dbReference>
<organism evidence="2 3">
    <name type="scientific">Mesorhizobium neociceri</name>
    <dbReference type="NCBI Taxonomy" id="1307853"/>
    <lineage>
        <taxon>Bacteria</taxon>
        <taxon>Pseudomonadati</taxon>
        <taxon>Pseudomonadota</taxon>
        <taxon>Alphaproteobacteria</taxon>
        <taxon>Hyphomicrobiales</taxon>
        <taxon>Phyllobacteriaceae</taxon>
        <taxon>Mesorhizobium</taxon>
    </lineage>
</organism>
<evidence type="ECO:0000313" key="2">
    <source>
        <dbReference type="EMBL" id="MBA1138744.1"/>
    </source>
</evidence>
<proteinExistence type="predicted"/>
<name>A0A838AYM1_9HYPH</name>
<evidence type="ECO:0000259" key="1">
    <source>
        <dbReference type="Pfam" id="PF01966"/>
    </source>
</evidence>
<dbReference type="SUPFAM" id="SSF109604">
    <property type="entry name" value="HD-domain/PDEase-like"/>
    <property type="match status" value="1"/>
</dbReference>
<accession>A0A838AYM1</accession>
<dbReference type="PANTHER" id="PTHR35569">
    <property type="entry name" value="CYANAMIDE HYDRATASE DDI2-RELATED"/>
    <property type="match status" value="1"/>
</dbReference>
<dbReference type="Gene3D" id="1.10.3210.10">
    <property type="entry name" value="Hypothetical protein af1432"/>
    <property type="match status" value="1"/>
</dbReference>